<dbReference type="AlphaFoldDB" id="A0A5D4U6I7"/>
<keyword evidence="1" id="KW-1133">Transmembrane helix</keyword>
<organism evidence="2 3">
    <name type="scientific">Rossellomorea aquimaris</name>
    <dbReference type="NCBI Taxonomy" id="189382"/>
    <lineage>
        <taxon>Bacteria</taxon>
        <taxon>Bacillati</taxon>
        <taxon>Bacillota</taxon>
        <taxon>Bacilli</taxon>
        <taxon>Bacillales</taxon>
        <taxon>Bacillaceae</taxon>
        <taxon>Rossellomorea</taxon>
    </lineage>
</organism>
<gene>
    <name evidence="2" type="ORF">FZC80_04065</name>
</gene>
<feature type="transmembrane region" description="Helical" evidence="1">
    <location>
        <begin position="6"/>
        <end position="27"/>
    </location>
</feature>
<keyword evidence="1" id="KW-0812">Transmembrane</keyword>
<name>A0A5D4U6I7_9BACI</name>
<evidence type="ECO:0000256" key="1">
    <source>
        <dbReference type="SAM" id="Phobius"/>
    </source>
</evidence>
<dbReference type="RefSeq" id="WP_148990872.1">
    <property type="nucleotide sequence ID" value="NZ_VTEW01000003.1"/>
</dbReference>
<accession>A0A5D4U6I7</accession>
<sequence>MLHKKLSANIYVILLFTLSFIGMILNIELFRGIDLVFGSIFIFLTMRYFGTAAGLLSAFICGGYTLFLWEIHTD</sequence>
<dbReference type="Proteomes" id="UP000325054">
    <property type="component" value="Unassembled WGS sequence"/>
</dbReference>
<comment type="caution">
    <text evidence="2">The sequence shown here is derived from an EMBL/GenBank/DDBJ whole genome shotgun (WGS) entry which is preliminary data.</text>
</comment>
<protein>
    <submittedName>
        <fullName evidence="2">Uncharacterized protein</fullName>
    </submittedName>
</protein>
<feature type="transmembrane region" description="Helical" evidence="1">
    <location>
        <begin position="48"/>
        <end position="69"/>
    </location>
</feature>
<proteinExistence type="predicted"/>
<evidence type="ECO:0000313" key="3">
    <source>
        <dbReference type="Proteomes" id="UP000325054"/>
    </source>
</evidence>
<keyword evidence="1" id="KW-0472">Membrane</keyword>
<dbReference type="EMBL" id="VTEW01000003">
    <property type="protein sequence ID" value="TYS82721.1"/>
    <property type="molecule type" value="Genomic_DNA"/>
</dbReference>
<reference evidence="2 3" key="1">
    <citation type="submission" date="2019-08" db="EMBL/GenBank/DDBJ databases">
        <title>Bacillus genomes from the desert of Cuatro Cienegas, Coahuila.</title>
        <authorList>
            <person name="Olmedo-Alvarez G."/>
        </authorList>
    </citation>
    <scope>NUCLEOTIDE SEQUENCE [LARGE SCALE GENOMIC DNA]</scope>
    <source>
        <strain evidence="2 3">CH451a_14T</strain>
    </source>
</reference>
<evidence type="ECO:0000313" key="2">
    <source>
        <dbReference type="EMBL" id="TYS82721.1"/>
    </source>
</evidence>